<organism evidence="2 3">
    <name type="scientific">Saponaria officinalis</name>
    <name type="common">Common soapwort</name>
    <name type="synonym">Lychnis saponaria</name>
    <dbReference type="NCBI Taxonomy" id="3572"/>
    <lineage>
        <taxon>Eukaryota</taxon>
        <taxon>Viridiplantae</taxon>
        <taxon>Streptophyta</taxon>
        <taxon>Embryophyta</taxon>
        <taxon>Tracheophyta</taxon>
        <taxon>Spermatophyta</taxon>
        <taxon>Magnoliopsida</taxon>
        <taxon>eudicotyledons</taxon>
        <taxon>Gunneridae</taxon>
        <taxon>Pentapetalae</taxon>
        <taxon>Caryophyllales</taxon>
        <taxon>Caryophyllaceae</taxon>
        <taxon>Caryophylleae</taxon>
        <taxon>Saponaria</taxon>
    </lineage>
</organism>
<feature type="domain" description="Replication protein A 70 kDa DNA-binding subunit B/D first OB fold" evidence="1">
    <location>
        <begin position="7"/>
        <end position="110"/>
    </location>
</feature>
<dbReference type="PANTHER" id="PTHR47165">
    <property type="entry name" value="OS03G0429900 PROTEIN"/>
    <property type="match status" value="1"/>
</dbReference>
<dbReference type="SUPFAM" id="SSF50249">
    <property type="entry name" value="Nucleic acid-binding proteins"/>
    <property type="match status" value="2"/>
</dbReference>
<protein>
    <recommendedName>
        <fullName evidence="1">Replication protein A 70 kDa DNA-binding subunit B/D first OB fold domain-containing protein</fullName>
    </recommendedName>
</protein>
<dbReference type="EMBL" id="JBDFQZ010000012">
    <property type="protein sequence ID" value="KAK9672039.1"/>
    <property type="molecule type" value="Genomic_DNA"/>
</dbReference>
<proteinExistence type="predicted"/>
<dbReference type="Gene3D" id="2.40.50.140">
    <property type="entry name" value="Nucleic acid-binding proteins"/>
    <property type="match status" value="2"/>
</dbReference>
<dbReference type="CDD" id="cd04480">
    <property type="entry name" value="RPA1_DBD_A_like"/>
    <property type="match status" value="1"/>
</dbReference>
<dbReference type="PANTHER" id="PTHR47165:SF4">
    <property type="entry name" value="OS03G0429900 PROTEIN"/>
    <property type="match status" value="1"/>
</dbReference>
<name>A0AAW1H7L8_SAPOF</name>
<dbReference type="InterPro" id="IPR012340">
    <property type="entry name" value="NA-bd_OB-fold"/>
</dbReference>
<dbReference type="AlphaFoldDB" id="A0AAW1H7L8"/>
<sequence length="264" mass="30722">MALFKSTPISEITPQTTRDVQITTRVMRMWVRKSDTEPKDLYGVELILVDEQGNNIQASVGQRLTKWFLPKLNEGDVYKIRKFSISPNSWNEMATYHPCRIWFEYSTKIVPIPNANIPLYVYNFVTFDEIFQGSMPNGLYIDVVAKLEHVYPTRVSSKNVKWRQIIIENARQQQICCSIFGEHLDTISEIEAQYKDLKKPTMVLLHVKRSEWEGEVTLTTIRGATKFLVNPDMEEVRVFNHNRKSIGVVKQFIVPSIHPRKCKN</sequence>
<keyword evidence="3" id="KW-1185">Reference proteome</keyword>
<dbReference type="Proteomes" id="UP001443914">
    <property type="component" value="Unassembled WGS sequence"/>
</dbReference>
<reference evidence="2" key="1">
    <citation type="submission" date="2024-03" db="EMBL/GenBank/DDBJ databases">
        <title>WGS assembly of Saponaria officinalis var. Norfolk2.</title>
        <authorList>
            <person name="Jenkins J."/>
            <person name="Shu S."/>
            <person name="Grimwood J."/>
            <person name="Barry K."/>
            <person name="Goodstein D."/>
            <person name="Schmutz J."/>
            <person name="Leebens-Mack J."/>
            <person name="Osbourn A."/>
        </authorList>
    </citation>
    <scope>NUCLEOTIDE SEQUENCE [LARGE SCALE GENOMIC DNA]</scope>
    <source>
        <strain evidence="2">JIC</strain>
    </source>
</reference>
<evidence type="ECO:0000313" key="3">
    <source>
        <dbReference type="Proteomes" id="UP001443914"/>
    </source>
</evidence>
<dbReference type="Pfam" id="PF02721">
    <property type="entry name" value="DUF223"/>
    <property type="match status" value="1"/>
</dbReference>
<gene>
    <name evidence="2" type="ORF">RND81_12G071800</name>
</gene>
<dbReference type="InterPro" id="IPR003871">
    <property type="entry name" value="RFA1B/D_OB_1st"/>
</dbReference>
<evidence type="ECO:0000259" key="1">
    <source>
        <dbReference type="Pfam" id="PF02721"/>
    </source>
</evidence>
<accession>A0AAW1H7L8</accession>
<comment type="caution">
    <text evidence="2">The sequence shown here is derived from an EMBL/GenBank/DDBJ whole genome shotgun (WGS) entry which is preliminary data.</text>
</comment>
<evidence type="ECO:0000313" key="2">
    <source>
        <dbReference type="EMBL" id="KAK9672039.1"/>
    </source>
</evidence>